<dbReference type="Proteomes" id="UP000297475">
    <property type="component" value="Unassembled WGS sequence"/>
</dbReference>
<reference evidence="3 4" key="1">
    <citation type="submission" date="2019-04" db="EMBL/GenBank/DDBJ databases">
        <title>Natronospirillum operosus gen. nov., sp. nov., a haloalkaliphilic satellite isolated from decaying biomass of laboratory culture of cyanobacterium Geitlerinema sp. and proposal of Natronospirillaceae fam. nov. and Saccharospirillaceae fam. nov.</title>
        <authorList>
            <person name="Kevbrin V."/>
            <person name="Boltyanskaya Y."/>
            <person name="Koziaeva V."/>
            <person name="Grouzdev D.S."/>
            <person name="Park M."/>
            <person name="Cho J."/>
        </authorList>
    </citation>
    <scope>NUCLEOTIDE SEQUENCE [LARGE SCALE GENOMIC DNA]</scope>
    <source>
        <strain evidence="3 4">G-116</strain>
    </source>
</reference>
<comment type="caution">
    <text evidence="3">The sequence shown here is derived from an EMBL/GenBank/DDBJ whole genome shotgun (WGS) entry which is preliminary data.</text>
</comment>
<evidence type="ECO:0000256" key="2">
    <source>
        <dbReference type="SAM" id="SignalP"/>
    </source>
</evidence>
<evidence type="ECO:0008006" key="5">
    <source>
        <dbReference type="Google" id="ProtNLM"/>
    </source>
</evidence>
<dbReference type="EMBL" id="SRMF01000001">
    <property type="protein sequence ID" value="TGG95916.1"/>
    <property type="molecule type" value="Genomic_DNA"/>
</dbReference>
<feature type="compositionally biased region" description="Acidic residues" evidence="1">
    <location>
        <begin position="287"/>
        <end position="311"/>
    </location>
</feature>
<accession>A0A4Z0WJ76</accession>
<organism evidence="3 4">
    <name type="scientific">Natronospirillum operosum</name>
    <dbReference type="NCBI Taxonomy" id="2759953"/>
    <lineage>
        <taxon>Bacteria</taxon>
        <taxon>Pseudomonadati</taxon>
        <taxon>Pseudomonadota</taxon>
        <taxon>Gammaproteobacteria</taxon>
        <taxon>Oceanospirillales</taxon>
        <taxon>Natronospirillaceae</taxon>
        <taxon>Natronospirillum</taxon>
    </lineage>
</organism>
<sequence length="311" mass="34416">MKISTRTGPALLLIALLALPVSNLLAQGANPNVGRWYQVELILFEQRQEPEYNEVWPESPDLTLLNGAQQLRRAPMGSGVMAPVPAAPSLAADSELPPRWPLVDLGQGKEEPLVILPEPLLQLTDEARRLDESRGRRVLLHTGWNMPVAAEAERDVIRLHAGSRFGDAYETDGTIAIHVGRFLHVETDIYHTRYEQEQAPLPLLFGDSLPPSLIPEGERTPPLPAVVGSSPTFRMGPHFVPVEAARFNERRRMRSNELHYIDHPRLGMIIQFTPYNPVEITSGGDIIEGELDPDADDGLGDPDDLDAIDPL</sequence>
<dbReference type="InterPro" id="IPR021241">
    <property type="entry name" value="CsiV"/>
</dbReference>
<dbReference type="AlphaFoldDB" id="A0A4Z0WJ76"/>
<proteinExistence type="predicted"/>
<feature type="region of interest" description="Disordered" evidence="1">
    <location>
        <begin position="283"/>
        <end position="311"/>
    </location>
</feature>
<evidence type="ECO:0000313" key="4">
    <source>
        <dbReference type="Proteomes" id="UP000297475"/>
    </source>
</evidence>
<feature type="signal peptide" evidence="2">
    <location>
        <begin position="1"/>
        <end position="26"/>
    </location>
</feature>
<protein>
    <recommendedName>
        <fullName evidence="5">Peptidoglycan-binding protein CsiV</fullName>
    </recommendedName>
</protein>
<name>A0A4Z0WJ76_9GAMM</name>
<evidence type="ECO:0000313" key="3">
    <source>
        <dbReference type="EMBL" id="TGG95916.1"/>
    </source>
</evidence>
<keyword evidence="2" id="KW-0732">Signal</keyword>
<dbReference type="Pfam" id="PF10972">
    <property type="entry name" value="CsiV"/>
    <property type="match status" value="1"/>
</dbReference>
<evidence type="ECO:0000256" key="1">
    <source>
        <dbReference type="SAM" id="MobiDB-lite"/>
    </source>
</evidence>
<gene>
    <name evidence="3" type="ORF">E4656_05825</name>
</gene>
<keyword evidence="4" id="KW-1185">Reference proteome</keyword>
<dbReference type="OrthoDB" id="5566524at2"/>
<feature type="chain" id="PRO_5021421486" description="Peptidoglycan-binding protein CsiV" evidence="2">
    <location>
        <begin position="27"/>
        <end position="311"/>
    </location>
</feature>
<dbReference type="RefSeq" id="WP_135481967.1">
    <property type="nucleotide sequence ID" value="NZ_SRMF01000001.1"/>
</dbReference>